<keyword evidence="4" id="KW-0282">Flagellum</keyword>
<sequence length="144" mass="14996">MTSPIGGTSYTAATTTTQKTAPTTQTTSTTGLKSDDFLKLLIAQIKFQDPTSPTDPAQFMSQTAQLTQVDVLNKLAAQQETLLTSTVSARAADLVGKNVEYLDADGIRHTGVVDSATFGSDPTVRIGKTDVALSALTAVSGRTA</sequence>
<proteinExistence type="inferred from homology"/>
<dbReference type="Proteomes" id="UP000542674">
    <property type="component" value="Unassembled WGS sequence"/>
</dbReference>
<keyword evidence="4" id="KW-0966">Cell projection</keyword>
<evidence type="ECO:0000256" key="3">
    <source>
        <dbReference type="SAM" id="MobiDB-lite"/>
    </source>
</evidence>
<protein>
    <submittedName>
        <fullName evidence="4">Flagellar basal-body rod modification protein FlgD</fullName>
    </submittedName>
</protein>
<comment type="similarity">
    <text evidence="1">Belongs to the FlgD family.</text>
</comment>
<evidence type="ECO:0000256" key="2">
    <source>
        <dbReference type="ARBA" id="ARBA00022795"/>
    </source>
</evidence>
<gene>
    <name evidence="4" type="ORF">F4559_005726</name>
</gene>
<keyword evidence="2" id="KW-1005">Bacterial flagellum biogenesis</keyword>
<comment type="caution">
    <text evidence="4">The sequence shown here is derived from an EMBL/GenBank/DDBJ whole genome shotgun (WGS) entry which is preliminary data.</text>
</comment>
<dbReference type="AlphaFoldDB" id="A0A7W7T9B7"/>
<dbReference type="GO" id="GO:0044781">
    <property type="term" value="P:bacterial-type flagellum organization"/>
    <property type="evidence" value="ECO:0007669"/>
    <property type="project" value="UniProtKB-KW"/>
</dbReference>
<dbReference type="RefSeq" id="WP_184673857.1">
    <property type="nucleotide sequence ID" value="NZ_BAABAI010000028.1"/>
</dbReference>
<name>A0A7W7T9B7_9PSEU</name>
<evidence type="ECO:0000313" key="5">
    <source>
        <dbReference type="Proteomes" id="UP000542674"/>
    </source>
</evidence>
<dbReference type="Pfam" id="PF03963">
    <property type="entry name" value="FlgD"/>
    <property type="match status" value="1"/>
</dbReference>
<reference evidence="4 5" key="1">
    <citation type="submission" date="2020-08" db="EMBL/GenBank/DDBJ databases">
        <title>Sequencing the genomes of 1000 actinobacteria strains.</title>
        <authorList>
            <person name="Klenk H.-P."/>
        </authorList>
    </citation>
    <scope>NUCLEOTIDE SEQUENCE [LARGE SCALE GENOMIC DNA]</scope>
    <source>
        <strain evidence="4 5">DSM 45084</strain>
    </source>
</reference>
<dbReference type="EMBL" id="JACHJS010000001">
    <property type="protein sequence ID" value="MBB4968367.1"/>
    <property type="molecule type" value="Genomic_DNA"/>
</dbReference>
<keyword evidence="5" id="KW-1185">Reference proteome</keyword>
<keyword evidence="4" id="KW-0969">Cilium</keyword>
<feature type="region of interest" description="Disordered" evidence="3">
    <location>
        <begin position="1"/>
        <end position="29"/>
    </location>
</feature>
<accession>A0A7W7T9B7</accession>
<dbReference type="InterPro" id="IPR005648">
    <property type="entry name" value="FlgD"/>
</dbReference>
<feature type="compositionally biased region" description="Low complexity" evidence="3">
    <location>
        <begin position="8"/>
        <end position="29"/>
    </location>
</feature>
<evidence type="ECO:0000313" key="4">
    <source>
        <dbReference type="EMBL" id="MBB4968367.1"/>
    </source>
</evidence>
<evidence type="ECO:0000256" key="1">
    <source>
        <dbReference type="ARBA" id="ARBA00010577"/>
    </source>
</evidence>
<organism evidence="4 5">
    <name type="scientific">Saccharothrix violaceirubra</name>
    <dbReference type="NCBI Taxonomy" id="413306"/>
    <lineage>
        <taxon>Bacteria</taxon>
        <taxon>Bacillati</taxon>
        <taxon>Actinomycetota</taxon>
        <taxon>Actinomycetes</taxon>
        <taxon>Pseudonocardiales</taxon>
        <taxon>Pseudonocardiaceae</taxon>
        <taxon>Saccharothrix</taxon>
    </lineage>
</organism>